<dbReference type="PANTHER" id="PTHR11140:SF0">
    <property type="entry name" value="PRE-MRNA-PROCESSING-SPLICING FACTOR 8"/>
    <property type="match status" value="1"/>
</dbReference>
<gene>
    <name evidence="2" type="ORF">Nepgr_017760</name>
</gene>
<keyword evidence="3" id="KW-1185">Reference proteome</keyword>
<dbReference type="GO" id="GO:0000244">
    <property type="term" value="P:spliceosomal tri-snRNP complex assembly"/>
    <property type="evidence" value="ECO:0007669"/>
    <property type="project" value="TreeGrafter"/>
</dbReference>
<reference evidence="2" key="1">
    <citation type="submission" date="2023-05" db="EMBL/GenBank/DDBJ databases">
        <title>Nepenthes gracilis genome sequencing.</title>
        <authorList>
            <person name="Fukushima K."/>
        </authorList>
    </citation>
    <scope>NUCLEOTIDE SEQUENCE</scope>
    <source>
        <strain evidence="2">SING2019-196</strain>
    </source>
</reference>
<feature type="domain" description="PRP8" evidence="1">
    <location>
        <begin position="96"/>
        <end position="300"/>
    </location>
</feature>
<dbReference type="FunFam" id="3.30.420.230:FF:000003">
    <property type="entry name" value="Pre-mRNA-processing-splicing factor 8"/>
    <property type="match status" value="1"/>
</dbReference>
<sequence length="309" mass="34806">MSIYPSPIGVMVGIDLVYNLHSAFGNWFPGLKPPLAQAMNKIKKVYYCVSFLPFNYTMYIQLINESAEVLTLFAYFCAVKSSSLCCLHLCSSEPTEPYLSSQNYGEVFSNLIIWFVDNTKVYRVTLHKTFEGNLNTKPINGAIFIFNPRTGQQFLKTSYPQNSLGWTKASSSVGQVETAAEVAALVRSLPVEQQPKQIVTCKGMLDPLEVHSLDFPNIVIKGSELQLPFQLCLKIEEFGDLILKTTELQMVLFNIYDDWLKSISSYAAFSRLILVLLALHVYNEKAPVLLKPDRSVVTEPPSRMALSYR</sequence>
<dbReference type="GO" id="GO:0005682">
    <property type="term" value="C:U5 snRNP"/>
    <property type="evidence" value="ECO:0007669"/>
    <property type="project" value="TreeGrafter"/>
</dbReference>
<evidence type="ECO:0000313" key="3">
    <source>
        <dbReference type="Proteomes" id="UP001279734"/>
    </source>
</evidence>
<dbReference type="PANTHER" id="PTHR11140">
    <property type="entry name" value="PRE-MRNA SPLICING FACTOR PRP8"/>
    <property type="match status" value="1"/>
</dbReference>
<dbReference type="GO" id="GO:0030623">
    <property type="term" value="F:U5 snRNA binding"/>
    <property type="evidence" value="ECO:0007669"/>
    <property type="project" value="TreeGrafter"/>
</dbReference>
<organism evidence="2 3">
    <name type="scientific">Nepenthes gracilis</name>
    <name type="common">Slender pitcher plant</name>
    <dbReference type="NCBI Taxonomy" id="150966"/>
    <lineage>
        <taxon>Eukaryota</taxon>
        <taxon>Viridiplantae</taxon>
        <taxon>Streptophyta</taxon>
        <taxon>Embryophyta</taxon>
        <taxon>Tracheophyta</taxon>
        <taxon>Spermatophyta</taxon>
        <taxon>Magnoliopsida</taxon>
        <taxon>eudicotyledons</taxon>
        <taxon>Gunneridae</taxon>
        <taxon>Pentapetalae</taxon>
        <taxon>Caryophyllales</taxon>
        <taxon>Nepenthaceae</taxon>
        <taxon>Nepenthes</taxon>
    </lineage>
</organism>
<protein>
    <recommendedName>
        <fullName evidence="1">PRP8 domain-containing protein</fullName>
    </recommendedName>
</protein>
<dbReference type="InterPro" id="IPR021983">
    <property type="entry name" value="PRP8_domainIV"/>
</dbReference>
<evidence type="ECO:0000259" key="1">
    <source>
        <dbReference type="Pfam" id="PF12134"/>
    </source>
</evidence>
<dbReference type="GO" id="GO:0030620">
    <property type="term" value="F:U2 snRNA binding"/>
    <property type="evidence" value="ECO:0007669"/>
    <property type="project" value="TreeGrafter"/>
</dbReference>
<dbReference type="Gene3D" id="1.20.80.40">
    <property type="match status" value="1"/>
</dbReference>
<proteinExistence type="predicted"/>
<dbReference type="GO" id="GO:0071013">
    <property type="term" value="C:catalytic step 2 spliceosome"/>
    <property type="evidence" value="ECO:0007669"/>
    <property type="project" value="TreeGrafter"/>
</dbReference>
<dbReference type="Gene3D" id="3.90.1570.40">
    <property type="match status" value="1"/>
</dbReference>
<dbReference type="Proteomes" id="UP001279734">
    <property type="component" value="Unassembled WGS sequence"/>
</dbReference>
<comment type="caution">
    <text evidence="2">The sequence shown here is derived from an EMBL/GenBank/DDBJ whole genome shotgun (WGS) entry which is preliminary data.</text>
</comment>
<dbReference type="InterPro" id="IPR043172">
    <property type="entry name" value="Prp8_domainIV_palm"/>
</dbReference>
<dbReference type="GO" id="GO:0017070">
    <property type="term" value="F:U6 snRNA binding"/>
    <property type="evidence" value="ECO:0007669"/>
    <property type="project" value="TreeGrafter"/>
</dbReference>
<dbReference type="Pfam" id="PF12134">
    <property type="entry name" value="PRP8_domainIV"/>
    <property type="match status" value="1"/>
</dbReference>
<dbReference type="EMBL" id="BSYO01000016">
    <property type="protein sequence ID" value="GMH15919.1"/>
    <property type="molecule type" value="Genomic_DNA"/>
</dbReference>
<dbReference type="InterPro" id="IPR043173">
    <property type="entry name" value="Prp8_domainIV_fingers"/>
</dbReference>
<dbReference type="SUPFAM" id="SSF53098">
    <property type="entry name" value="Ribonuclease H-like"/>
    <property type="match status" value="1"/>
</dbReference>
<dbReference type="GO" id="GO:0097157">
    <property type="term" value="F:pre-mRNA intronic binding"/>
    <property type="evidence" value="ECO:0007669"/>
    <property type="project" value="TreeGrafter"/>
</dbReference>
<dbReference type="Gene3D" id="3.30.420.230">
    <property type="match status" value="1"/>
</dbReference>
<accession>A0AAD3SS61</accession>
<name>A0AAD3SS61_NEPGR</name>
<dbReference type="AlphaFoldDB" id="A0AAD3SS61"/>
<evidence type="ECO:0000313" key="2">
    <source>
        <dbReference type="EMBL" id="GMH15919.1"/>
    </source>
</evidence>
<dbReference type="GO" id="GO:0030619">
    <property type="term" value="F:U1 snRNA binding"/>
    <property type="evidence" value="ECO:0007669"/>
    <property type="project" value="TreeGrafter"/>
</dbReference>
<dbReference type="InterPro" id="IPR012337">
    <property type="entry name" value="RNaseH-like_sf"/>
</dbReference>
<dbReference type="InterPro" id="IPR027652">
    <property type="entry name" value="PRP8"/>
</dbReference>